<evidence type="ECO:0008006" key="3">
    <source>
        <dbReference type="Google" id="ProtNLM"/>
    </source>
</evidence>
<proteinExistence type="predicted"/>
<sequence length="470" mass="50760">MSVSEAIANQRSKMNLGTQKLSRRTTLLGMSSCLALTPALLLGETGTDIPLHISPSRSGDGDARDWENTASYRDFSRLATQASPGQRFLLGVTADQQPVEWSGQQVLLNAGGTQDAPLEVQIGLAAGTGEIDVSTSLQEPAVLRMTGNETGPDERPDVGGDPFFVLGPECSNLHITGPNFDRSSGKGFFNLDADGALTNLVFDKIHARTAGRVIEAKEETRIDGLLIEHCSALGLIRGFARFRDLSNAEFRDLDLDADHLDGGGNLVCQILKVNRGENLTFRRVRLANAVNQLGAEERGSSYIQGDGIVLEEETRAVLIEDCHAEGMGDGGFDLKTEGVRLTNCTTRRCKYGVRIWSHNPGNLLEGCSLKEPVRWPRNDGSCLWLAGTLTARDCLLESAEDMSPIRFGSSPDDDAPEPNLRLEGGEVIFSEGTDMITGEAGTLILENVAINGVETSGAFRWDGDRLTEVR</sequence>
<name>A0A8F6TVH2_9RHOB</name>
<dbReference type="AlphaFoldDB" id="A0A8F6TVH2"/>
<protein>
    <recommendedName>
        <fullName evidence="3">Right handed beta helix domain-containing protein</fullName>
    </recommendedName>
</protein>
<organism evidence="1 2">
    <name type="scientific">Gymnodinialimonas ceratoperidinii</name>
    <dbReference type="NCBI Taxonomy" id="2856823"/>
    <lineage>
        <taxon>Bacteria</taxon>
        <taxon>Pseudomonadati</taxon>
        <taxon>Pseudomonadota</taxon>
        <taxon>Alphaproteobacteria</taxon>
        <taxon>Rhodobacterales</taxon>
        <taxon>Paracoccaceae</taxon>
        <taxon>Gymnodinialimonas</taxon>
    </lineage>
</organism>
<dbReference type="Proteomes" id="UP000825009">
    <property type="component" value="Chromosome"/>
</dbReference>
<evidence type="ECO:0000313" key="2">
    <source>
        <dbReference type="Proteomes" id="UP000825009"/>
    </source>
</evidence>
<dbReference type="RefSeq" id="WP_219002085.1">
    <property type="nucleotide sequence ID" value="NZ_CP079194.1"/>
</dbReference>
<evidence type="ECO:0000313" key="1">
    <source>
        <dbReference type="EMBL" id="QXT39450.1"/>
    </source>
</evidence>
<reference evidence="1 2" key="1">
    <citation type="submission" date="2021-07" db="EMBL/GenBank/DDBJ databases">
        <title>A novel Jannaschia species isolated from marine dinoflagellate Ceratoperidinium margalefii.</title>
        <authorList>
            <person name="Jiang Y."/>
            <person name="Li Z."/>
        </authorList>
    </citation>
    <scope>NUCLEOTIDE SEQUENCE [LARGE SCALE GENOMIC DNA]</scope>
    <source>
        <strain evidence="1 2">J12C1-MA-4</strain>
    </source>
</reference>
<gene>
    <name evidence="1" type="ORF">KYE46_16245</name>
</gene>
<dbReference type="EMBL" id="CP079194">
    <property type="protein sequence ID" value="QXT39450.1"/>
    <property type="molecule type" value="Genomic_DNA"/>
</dbReference>
<dbReference type="KEGG" id="gce:KYE46_16245"/>
<accession>A0A8F6TVH2</accession>
<keyword evidence="2" id="KW-1185">Reference proteome</keyword>